<evidence type="ECO:0000313" key="2">
    <source>
        <dbReference type="Proteomes" id="UP001153332"/>
    </source>
</evidence>
<dbReference type="Proteomes" id="UP001153332">
    <property type="component" value="Unassembled WGS sequence"/>
</dbReference>
<organism evidence="1 2">
    <name type="scientific">Lasiodiplodia mahajangana</name>
    <dbReference type="NCBI Taxonomy" id="1108764"/>
    <lineage>
        <taxon>Eukaryota</taxon>
        <taxon>Fungi</taxon>
        <taxon>Dikarya</taxon>
        <taxon>Ascomycota</taxon>
        <taxon>Pezizomycotina</taxon>
        <taxon>Dothideomycetes</taxon>
        <taxon>Dothideomycetes incertae sedis</taxon>
        <taxon>Botryosphaeriales</taxon>
        <taxon>Botryosphaeriaceae</taxon>
        <taxon>Lasiodiplodia</taxon>
    </lineage>
</organism>
<dbReference type="EMBL" id="JAPUUL010000059">
    <property type="protein sequence ID" value="KAJ8132982.1"/>
    <property type="molecule type" value="Genomic_DNA"/>
</dbReference>
<keyword evidence="2" id="KW-1185">Reference proteome</keyword>
<evidence type="ECO:0000313" key="1">
    <source>
        <dbReference type="EMBL" id="KAJ8132982.1"/>
    </source>
</evidence>
<gene>
    <name evidence="1" type="ORF">O1611_g646</name>
</gene>
<accession>A0ACC2JZM9</accession>
<proteinExistence type="predicted"/>
<name>A0ACC2JZM9_9PEZI</name>
<protein>
    <submittedName>
        <fullName evidence="1">Uncharacterized protein</fullName>
    </submittedName>
</protein>
<sequence length="1038" mass="114490">MASIVGGSSPKPLALSSINATGARQSERLPGVRIRPHVWAGHVTAPLSLFSLSSAVFMHLDSNYVSTTYGITNNCLYHLHPTLGTPSTTPLAVDDPLFITQPINLKHQTRYQPPPLQARRLGPAQHRRMYKLVSRSWSLREGKGVNRHAAAKAPAPATHVPDEPLHSGPETVSDKALHTPPSYNGFITPANASKDALQYLSRPLPATPPSRAKMADRPSTSGGPGSRKTAKDDFKFDKRMSRDDFYLGSRAYGGTRPGPYTNFRGKPPTPETSPRTTTVERFASESNTWEPKNAPVREVRNGDIGMALGSPTHPPTFSDAWNSQNTRAMKQSHPIVSPPASRSSSVDTFDMPVSRKPTGKWKLFNLFGRKPSDQSAQAVSISDPNGLYGTRRPEEDAGVTSQVSSSGLKSPARSNTTTSRKTPKHKPIIARSQTMPISAQGDVYDRGPKGNEKLGTGSFGSIPIALDTGPKASSNAGPLLNVEIPDVRLERYSVMFNSVLNSNPSLLSRRQATVQKLKSIEDAGEHEEGARRYGATRRATSPQPVARSSGLALFPASRQGQNHIPPKLSPRLRSNTSPALLPSPSRTTFDKTSSYQRPSIEEASNSKHSRHPRQHSPHHQEKPSVAVTAHSDPVQQEARPLFSRFNNDQSNLILESPVDMEMEPETHEAVTWQAWKPAPHQLPPEPKWQMISPLQKTPSTASSNTSSYRKRSPSLASSARTQTTQMTEDFDEVSYPDSVGSSNSNGHMKMTPVEISIARQISVSRQQRKLLQPLQTRMGAGAAPLADQACEGSSEAMVMLRRGLPQDFIATSILAIKAVQPRHALPALMGTRSQASVAEPEAGKLQLTNELPDPVDEEVRLPRSVQALYLQPLRRETEYGVPSCDLQLRSFSIPNLEFFCDFALRAAYYLNLPAFGPIPLPKITERWTVPRSHFIFKKSQENFERITRRRLIQIRDGHPETVQVWLAFLQKHAYYGIGMKANMWEYSPLDPGKQMDSEMESMQKSIDEKMELLGQSKVLGTVEKVKEILASEKFRHTP</sequence>
<comment type="caution">
    <text evidence="1">The sequence shown here is derived from an EMBL/GenBank/DDBJ whole genome shotgun (WGS) entry which is preliminary data.</text>
</comment>
<reference evidence="1" key="1">
    <citation type="submission" date="2022-12" db="EMBL/GenBank/DDBJ databases">
        <title>Genome Sequence of Lasiodiplodia mahajangana.</title>
        <authorList>
            <person name="Buettner E."/>
        </authorList>
    </citation>
    <scope>NUCLEOTIDE SEQUENCE</scope>
    <source>
        <strain evidence="1">VT137</strain>
    </source>
</reference>